<dbReference type="Proteomes" id="UP000242715">
    <property type="component" value="Unassembled WGS sequence"/>
</dbReference>
<accession>A0A2Z6MN46</accession>
<dbReference type="Gene3D" id="3.30.420.10">
    <property type="entry name" value="Ribonuclease H-like superfamily/Ribonuclease H"/>
    <property type="match status" value="1"/>
</dbReference>
<evidence type="ECO:0000259" key="1">
    <source>
        <dbReference type="Pfam" id="PF13456"/>
    </source>
</evidence>
<dbReference type="SUPFAM" id="SSF53098">
    <property type="entry name" value="Ribonuclease H-like"/>
    <property type="match status" value="1"/>
</dbReference>
<dbReference type="Pfam" id="PF13456">
    <property type="entry name" value="RVT_3"/>
    <property type="match status" value="1"/>
</dbReference>
<name>A0A2Z6MN46_TRISU</name>
<organism evidence="2 3">
    <name type="scientific">Trifolium subterraneum</name>
    <name type="common">Subterranean clover</name>
    <dbReference type="NCBI Taxonomy" id="3900"/>
    <lineage>
        <taxon>Eukaryota</taxon>
        <taxon>Viridiplantae</taxon>
        <taxon>Streptophyta</taxon>
        <taxon>Embryophyta</taxon>
        <taxon>Tracheophyta</taxon>
        <taxon>Spermatophyta</taxon>
        <taxon>Magnoliopsida</taxon>
        <taxon>eudicotyledons</taxon>
        <taxon>Gunneridae</taxon>
        <taxon>Pentapetalae</taxon>
        <taxon>rosids</taxon>
        <taxon>fabids</taxon>
        <taxon>Fabales</taxon>
        <taxon>Fabaceae</taxon>
        <taxon>Papilionoideae</taxon>
        <taxon>50 kb inversion clade</taxon>
        <taxon>NPAAA clade</taxon>
        <taxon>Hologalegina</taxon>
        <taxon>IRL clade</taxon>
        <taxon>Trifolieae</taxon>
        <taxon>Trifolium</taxon>
    </lineage>
</organism>
<proteinExistence type="predicted"/>
<dbReference type="InterPro" id="IPR002156">
    <property type="entry name" value="RNaseH_domain"/>
</dbReference>
<gene>
    <name evidence="2" type="ORF">TSUD_314490</name>
</gene>
<dbReference type="CDD" id="cd06222">
    <property type="entry name" value="RNase_H_like"/>
    <property type="match status" value="1"/>
</dbReference>
<keyword evidence="3" id="KW-1185">Reference proteome</keyword>
<dbReference type="PANTHER" id="PTHR47074:SF48">
    <property type="entry name" value="POLYNUCLEOTIDYL TRANSFERASE, RIBONUCLEASE H-LIKE SUPERFAMILY PROTEIN"/>
    <property type="match status" value="1"/>
</dbReference>
<evidence type="ECO:0000313" key="3">
    <source>
        <dbReference type="Proteomes" id="UP000242715"/>
    </source>
</evidence>
<dbReference type="InterPro" id="IPR052929">
    <property type="entry name" value="RNase_H-like_EbsB-rel"/>
</dbReference>
<dbReference type="EMBL" id="DF973340">
    <property type="protein sequence ID" value="GAU26672.1"/>
    <property type="molecule type" value="Genomic_DNA"/>
</dbReference>
<reference evidence="3" key="1">
    <citation type="journal article" date="2017" name="Front. Plant Sci.">
        <title>Climate Clever Clovers: New Paradigm to Reduce the Environmental Footprint of Ruminants by Breeding Low Methanogenic Forages Utilizing Haplotype Variation.</title>
        <authorList>
            <person name="Kaur P."/>
            <person name="Appels R."/>
            <person name="Bayer P.E."/>
            <person name="Keeble-Gagnere G."/>
            <person name="Wang J."/>
            <person name="Hirakawa H."/>
            <person name="Shirasawa K."/>
            <person name="Vercoe P."/>
            <person name="Stefanova K."/>
            <person name="Durmic Z."/>
            <person name="Nichols P."/>
            <person name="Revell C."/>
            <person name="Isobe S.N."/>
            <person name="Edwards D."/>
            <person name="Erskine W."/>
        </authorList>
    </citation>
    <scope>NUCLEOTIDE SEQUENCE [LARGE SCALE GENOMIC DNA]</scope>
    <source>
        <strain evidence="3">cv. Daliak</strain>
    </source>
</reference>
<sequence>MWCTTMWRLWKSRNLKLWDEVDEVVTTIYQRATTFLNQWQWANLKHKTTNATSSIPHVVKWVKPPFGKIKCNIDAAFIDGKVGIGICLRDHDGRFVRAKTLRTSSQLTVKEGEAFGLLQAIKWAGELGLNNVIFNLDAKSVVDSFNTTTHDLSYFGFIIKDCKSWLLNSCTNSVVEFSRRQANMVAHK</sequence>
<dbReference type="PANTHER" id="PTHR47074">
    <property type="entry name" value="BNAC02G40300D PROTEIN"/>
    <property type="match status" value="1"/>
</dbReference>
<protein>
    <recommendedName>
        <fullName evidence="1">RNase H type-1 domain-containing protein</fullName>
    </recommendedName>
</protein>
<dbReference type="AlphaFoldDB" id="A0A2Z6MN46"/>
<dbReference type="InterPro" id="IPR036397">
    <property type="entry name" value="RNaseH_sf"/>
</dbReference>
<dbReference type="GO" id="GO:0004523">
    <property type="term" value="F:RNA-DNA hybrid ribonuclease activity"/>
    <property type="evidence" value="ECO:0007669"/>
    <property type="project" value="InterPro"/>
</dbReference>
<feature type="domain" description="RNase H type-1" evidence="1">
    <location>
        <begin position="78"/>
        <end position="188"/>
    </location>
</feature>
<dbReference type="InterPro" id="IPR044730">
    <property type="entry name" value="RNase_H-like_dom_plant"/>
</dbReference>
<dbReference type="OrthoDB" id="1415772at2759"/>
<dbReference type="GO" id="GO:0003676">
    <property type="term" value="F:nucleic acid binding"/>
    <property type="evidence" value="ECO:0007669"/>
    <property type="project" value="InterPro"/>
</dbReference>
<evidence type="ECO:0000313" key="2">
    <source>
        <dbReference type="EMBL" id="GAU26672.1"/>
    </source>
</evidence>
<dbReference type="InterPro" id="IPR012337">
    <property type="entry name" value="RNaseH-like_sf"/>
</dbReference>